<gene>
    <name evidence="1" type="ORF">RM573_09415</name>
</gene>
<accession>A0ABU3A2N3</accession>
<sequence length="386" mass="44405">MLIFLVVITVLSILAFWQVLKMKNMDVWFVPYIKHIMSKPKVDGTKHVLFCFVDHYEPQWRNDDIEVERARVDRWCKDYRLMASQHKDADGHMPKHCFFYPEEEYRYEHLAKLSDLCYEGFGEIEIHLHHDNDTAENFSTVMTDFAKTLHYDHGALPVHPETGQIMYAFIHGNWALDNSLPGGHHCGIDNELKYLKETGCYVDMTLPSAPSAGQTSKVNSIYYATGAEGKCKNHDTGVDVEVGKPASGDLMLIQGPLGVALKWRTSKGVPHIENSDIRKTMPPLKSRVDQWVNSHIHIKGRPEWIFIKVHTHGTQEADMDTLLGQPRHDMHHYLESKYNDGENYVLHYVSAREMYNIAKAAELGEQGNPNKYRDFILPKPKFKPLS</sequence>
<proteinExistence type="predicted"/>
<reference evidence="1 2" key="1">
    <citation type="submission" date="2023-09" db="EMBL/GenBank/DDBJ databases">
        <authorList>
            <person name="Rey-Velasco X."/>
        </authorList>
    </citation>
    <scope>NUCLEOTIDE SEQUENCE [LARGE SCALE GENOMIC DNA]</scope>
    <source>
        <strain evidence="1 2">W431</strain>
    </source>
</reference>
<protein>
    <submittedName>
        <fullName evidence="1">Uncharacterized protein</fullName>
    </submittedName>
</protein>
<dbReference type="RefSeq" id="WP_311580754.1">
    <property type="nucleotide sequence ID" value="NZ_JAVRIF010000004.1"/>
</dbReference>
<evidence type="ECO:0000313" key="1">
    <source>
        <dbReference type="EMBL" id="MDT0603812.1"/>
    </source>
</evidence>
<name>A0ABU3A2N3_9GAMM</name>
<dbReference type="EMBL" id="JAVRIF010000004">
    <property type="protein sequence ID" value="MDT0603812.1"/>
    <property type="molecule type" value="Genomic_DNA"/>
</dbReference>
<evidence type="ECO:0000313" key="2">
    <source>
        <dbReference type="Proteomes" id="UP001266357"/>
    </source>
</evidence>
<comment type="caution">
    <text evidence="1">The sequence shown here is derived from an EMBL/GenBank/DDBJ whole genome shotgun (WGS) entry which is preliminary data.</text>
</comment>
<keyword evidence="2" id="KW-1185">Reference proteome</keyword>
<dbReference type="Proteomes" id="UP001266357">
    <property type="component" value="Unassembled WGS sequence"/>
</dbReference>
<organism evidence="1 2">
    <name type="scientific">Thalassotalea castellviae</name>
    <dbReference type="NCBI Taxonomy" id="3075612"/>
    <lineage>
        <taxon>Bacteria</taxon>
        <taxon>Pseudomonadati</taxon>
        <taxon>Pseudomonadota</taxon>
        <taxon>Gammaproteobacteria</taxon>
        <taxon>Alteromonadales</taxon>
        <taxon>Colwelliaceae</taxon>
        <taxon>Thalassotalea</taxon>
    </lineage>
</organism>